<dbReference type="Proteomes" id="UP001231189">
    <property type="component" value="Unassembled WGS sequence"/>
</dbReference>
<feature type="domain" description="Reverse transcriptase" evidence="2">
    <location>
        <begin position="208"/>
        <end position="454"/>
    </location>
</feature>
<dbReference type="Pfam" id="PF00078">
    <property type="entry name" value="RVT_1"/>
    <property type="match status" value="1"/>
</dbReference>
<protein>
    <recommendedName>
        <fullName evidence="2">Reverse transcriptase domain-containing protein</fullName>
    </recommendedName>
</protein>
<evidence type="ECO:0000313" key="4">
    <source>
        <dbReference type="Proteomes" id="UP001231189"/>
    </source>
</evidence>
<dbReference type="InterPro" id="IPR000477">
    <property type="entry name" value="RT_dom"/>
</dbReference>
<dbReference type="PANTHER" id="PTHR19446">
    <property type="entry name" value="REVERSE TRANSCRIPTASES"/>
    <property type="match status" value="1"/>
</dbReference>
<name>A0AAD8U109_LOLMU</name>
<dbReference type="InterPro" id="IPR043502">
    <property type="entry name" value="DNA/RNA_pol_sf"/>
</dbReference>
<dbReference type="SUPFAM" id="SSF56672">
    <property type="entry name" value="DNA/RNA polymerases"/>
    <property type="match status" value="1"/>
</dbReference>
<dbReference type="AlphaFoldDB" id="A0AAD8U109"/>
<reference evidence="3" key="1">
    <citation type="submission" date="2023-07" db="EMBL/GenBank/DDBJ databases">
        <title>A chromosome-level genome assembly of Lolium multiflorum.</title>
        <authorList>
            <person name="Chen Y."/>
            <person name="Copetti D."/>
            <person name="Kolliker R."/>
            <person name="Studer B."/>
        </authorList>
    </citation>
    <scope>NUCLEOTIDE SEQUENCE</scope>
    <source>
        <strain evidence="3">02402/16</strain>
        <tissue evidence="3">Leaf</tissue>
    </source>
</reference>
<evidence type="ECO:0000313" key="3">
    <source>
        <dbReference type="EMBL" id="KAK1695700.1"/>
    </source>
</evidence>
<gene>
    <name evidence="3" type="ORF">QYE76_012397</name>
</gene>
<organism evidence="3 4">
    <name type="scientific">Lolium multiflorum</name>
    <name type="common">Italian ryegrass</name>
    <name type="synonym">Lolium perenne subsp. multiflorum</name>
    <dbReference type="NCBI Taxonomy" id="4521"/>
    <lineage>
        <taxon>Eukaryota</taxon>
        <taxon>Viridiplantae</taxon>
        <taxon>Streptophyta</taxon>
        <taxon>Embryophyta</taxon>
        <taxon>Tracheophyta</taxon>
        <taxon>Spermatophyta</taxon>
        <taxon>Magnoliopsida</taxon>
        <taxon>Liliopsida</taxon>
        <taxon>Poales</taxon>
        <taxon>Poaceae</taxon>
        <taxon>BOP clade</taxon>
        <taxon>Pooideae</taxon>
        <taxon>Poodae</taxon>
        <taxon>Poeae</taxon>
        <taxon>Poeae Chloroplast Group 2 (Poeae type)</taxon>
        <taxon>Loliodinae</taxon>
        <taxon>Loliinae</taxon>
        <taxon>Lolium</taxon>
    </lineage>
</organism>
<proteinExistence type="predicted"/>
<evidence type="ECO:0000256" key="1">
    <source>
        <dbReference type="SAM" id="MobiDB-lite"/>
    </source>
</evidence>
<comment type="caution">
    <text evidence="3">The sequence shown here is derived from an EMBL/GenBank/DDBJ whole genome shotgun (WGS) entry which is preliminary data.</text>
</comment>
<dbReference type="PROSITE" id="PS50878">
    <property type="entry name" value="RT_POL"/>
    <property type="match status" value="1"/>
</dbReference>
<accession>A0AAD8U109</accession>
<feature type="region of interest" description="Disordered" evidence="1">
    <location>
        <begin position="521"/>
        <end position="540"/>
    </location>
</feature>
<dbReference type="CDD" id="cd01650">
    <property type="entry name" value="RT_nLTR_like"/>
    <property type="match status" value="1"/>
</dbReference>
<sequence>MENYSLLMGAAAVMKMAVEMAAVSMEKPSGHFPAPAVLDSWVLQDSVRVEEVALRQLLKRRLLGLASLDRTIARQRARVAGVLDCDASAQFFRIQSSKRLHRNHIGCLRNGDRVASDQGAKETLATDFYAELLVRPRPRDHDLNLAALGLPQVDLSSLDANFSEAEVWAAVKEMSANKSPGPDGLSWEFFRAFWPTVKMDILEAIQAVFLGKDQALERLNVAYLTLLPKRDGATELKDFRPISLVHSFAKLVAKILALRLAPKMAELIGDNQSAFIRGRCIQDNVCVLAFLLSIMRQRGFGSRWIRWIVALLRTASTRFLINGCAGPPFIHARGLRQGDPLSPLLFVLVMDVLAAMFLAAERTGAIRDLSAVGLKHRVSLYADDMVVFARPEVCELQAIRDILGCFGSASGLEVNFTKSTAAPIRCSPAALLQVTPLLDCPIKALPTTYLGLPLTVRKLTKTDLQPVIDKLAAKLAFWKARLMSWDGRVGYVQILQRKYSRNWVKSTPGVFFAELQKTGGVTKRDHGARHHGGAAEEGPRRLLTYLPPAKAFVENPCTESHDTENLLGSAAANPISGDSGDRLHTLRRGESSPEGSTSSCPPPD</sequence>
<feature type="region of interest" description="Disordered" evidence="1">
    <location>
        <begin position="569"/>
        <end position="604"/>
    </location>
</feature>
<dbReference type="EMBL" id="JAUUTY010000001">
    <property type="protein sequence ID" value="KAK1695700.1"/>
    <property type="molecule type" value="Genomic_DNA"/>
</dbReference>
<keyword evidence="4" id="KW-1185">Reference proteome</keyword>
<evidence type="ECO:0000259" key="2">
    <source>
        <dbReference type="PROSITE" id="PS50878"/>
    </source>
</evidence>
<feature type="compositionally biased region" description="Basic and acidic residues" evidence="1">
    <location>
        <begin position="579"/>
        <end position="591"/>
    </location>
</feature>
<feature type="compositionally biased region" description="Polar residues" evidence="1">
    <location>
        <begin position="593"/>
        <end position="604"/>
    </location>
</feature>